<name>A0A430RC77_THESC</name>
<dbReference type="EMBL" id="PELR01000094">
    <property type="protein sequence ID" value="RTH04993.1"/>
    <property type="molecule type" value="Genomic_DNA"/>
</dbReference>
<protein>
    <submittedName>
        <fullName evidence="1">Peptide ABC transporter permease</fullName>
    </submittedName>
</protein>
<dbReference type="AlphaFoldDB" id="A0A430RC77"/>
<dbReference type="Proteomes" id="UP000286910">
    <property type="component" value="Unassembled WGS sequence"/>
</dbReference>
<sequence>MRSPSLLLGTILVGLFLALALASFLYPVDPNAPDFLRRLSPP</sequence>
<proteinExistence type="predicted"/>
<reference evidence="1 2" key="1">
    <citation type="journal article" date="2019" name="Extremophiles">
        <title>Biogeography of thermophiles and predominance of Thermus scotoductus in domestic water heaters.</title>
        <authorList>
            <person name="Wilpiszeski R.L."/>
            <person name="Zhang Z."/>
            <person name="House C.H."/>
        </authorList>
    </citation>
    <scope>NUCLEOTIDE SEQUENCE [LARGE SCALE GENOMIC DNA]</scope>
    <source>
        <strain evidence="1 2">32_S32</strain>
    </source>
</reference>
<evidence type="ECO:0000313" key="2">
    <source>
        <dbReference type="Proteomes" id="UP000286910"/>
    </source>
</evidence>
<feature type="non-terminal residue" evidence="1">
    <location>
        <position position="42"/>
    </location>
</feature>
<accession>A0A430RC77</accession>
<comment type="caution">
    <text evidence="1">The sequence shown here is derived from an EMBL/GenBank/DDBJ whole genome shotgun (WGS) entry which is preliminary data.</text>
</comment>
<evidence type="ECO:0000313" key="1">
    <source>
        <dbReference type="EMBL" id="RTH04993.1"/>
    </source>
</evidence>
<organism evidence="1 2">
    <name type="scientific">Thermus scotoductus</name>
    <dbReference type="NCBI Taxonomy" id="37636"/>
    <lineage>
        <taxon>Bacteria</taxon>
        <taxon>Thermotogati</taxon>
        <taxon>Deinococcota</taxon>
        <taxon>Deinococci</taxon>
        <taxon>Thermales</taxon>
        <taxon>Thermaceae</taxon>
        <taxon>Thermus</taxon>
    </lineage>
</organism>
<gene>
    <name evidence="1" type="ORF">CSW45_04155</name>
</gene>